<accession>A0ABY8J110</accession>
<dbReference type="EMBL" id="CP121671">
    <property type="protein sequence ID" value="WFT76187.1"/>
    <property type="molecule type" value="Genomic_DNA"/>
</dbReference>
<dbReference type="RefSeq" id="WP_283078141.1">
    <property type="nucleotide sequence ID" value="NZ_CP121671.1"/>
</dbReference>
<evidence type="ECO:0000313" key="2">
    <source>
        <dbReference type="EMBL" id="WFT76187.1"/>
    </source>
</evidence>
<evidence type="ECO:0000313" key="3">
    <source>
        <dbReference type="Proteomes" id="UP001221597"/>
    </source>
</evidence>
<gene>
    <name evidence="2" type="ORF">P9989_07430</name>
</gene>
<reference evidence="2 3" key="1">
    <citation type="submission" date="2023-04" db="EMBL/GenBank/DDBJ databases">
        <title>Genome sequence of Halobacillus naozhouensis KACC 21980.</title>
        <authorList>
            <person name="Kim S."/>
            <person name="Heo J."/>
            <person name="Kwon S.-W."/>
        </authorList>
    </citation>
    <scope>NUCLEOTIDE SEQUENCE [LARGE SCALE GENOMIC DNA]</scope>
    <source>
        <strain evidence="2 3">KCTC 13234</strain>
    </source>
</reference>
<dbReference type="Proteomes" id="UP001221597">
    <property type="component" value="Chromosome"/>
</dbReference>
<keyword evidence="1" id="KW-0812">Transmembrane</keyword>
<keyword evidence="3" id="KW-1185">Reference proteome</keyword>
<keyword evidence="1" id="KW-1133">Transmembrane helix</keyword>
<name>A0ABY8J110_9BACI</name>
<protein>
    <submittedName>
        <fullName evidence="2">DUF3231 family protein</fullName>
    </submittedName>
</protein>
<organism evidence="2 3">
    <name type="scientific">Halobacillus naozhouensis</name>
    <dbReference type="NCBI Taxonomy" id="554880"/>
    <lineage>
        <taxon>Bacteria</taxon>
        <taxon>Bacillati</taxon>
        <taxon>Bacillota</taxon>
        <taxon>Bacilli</taxon>
        <taxon>Bacillales</taxon>
        <taxon>Bacillaceae</taxon>
        <taxon>Halobacillus</taxon>
    </lineage>
</organism>
<keyword evidence="1" id="KW-0472">Membrane</keyword>
<dbReference type="Gene3D" id="1.20.1260.10">
    <property type="match status" value="2"/>
</dbReference>
<dbReference type="Pfam" id="PF11553">
    <property type="entry name" value="DUF3231"/>
    <property type="match status" value="2"/>
</dbReference>
<dbReference type="InterPro" id="IPR012347">
    <property type="entry name" value="Ferritin-like"/>
</dbReference>
<feature type="transmembrane region" description="Helical" evidence="1">
    <location>
        <begin position="263"/>
        <end position="281"/>
    </location>
</feature>
<sequence length="335" mass="38131">MEAEHNARLTSAEISQIWGSYQNGTLTICMIRYFLNHVEDDEIRRLLQYTLEISYSHVQKLTTIMRKENFAVPVGFTEDDVNVKAPRLYSDTFMLAYVQQIGKLGLNAHSVSTALAARSDLHSFFLECLHEYGDLHKKANQILLSKGLYIRPPHIPYPKQVEFVSSQHFLAGWFGERRPLTSLEITNLYDNMQRNSLGEAVLMGFSQAAKSKKVSQYMVRGRKIAAKHVEAFRSALSKDHVPAAMTWDSEVTTSTAPPFSDKLMMFHVTALIAIGIGYYGTSMATTMRRDIHFKYSRLTAEIGKYAEDGANLMIDHNWMEQPPLNPDRDELAKKQ</sequence>
<dbReference type="InterPro" id="IPR021617">
    <property type="entry name" value="DUF3231"/>
</dbReference>
<evidence type="ECO:0000256" key="1">
    <source>
        <dbReference type="SAM" id="Phobius"/>
    </source>
</evidence>
<proteinExistence type="predicted"/>